<dbReference type="Proteomes" id="UP000037751">
    <property type="component" value="Unassembled WGS sequence"/>
</dbReference>
<dbReference type="Pfam" id="PF00781">
    <property type="entry name" value="DAGK_cat"/>
    <property type="match status" value="1"/>
</dbReference>
<keyword evidence="3" id="KW-1185">Reference proteome</keyword>
<evidence type="ECO:0000259" key="1">
    <source>
        <dbReference type="PROSITE" id="PS50146"/>
    </source>
</evidence>
<evidence type="ECO:0000313" key="2">
    <source>
        <dbReference type="EMBL" id="KOS13826.1"/>
    </source>
</evidence>
<evidence type="ECO:0000313" key="3">
    <source>
        <dbReference type="Proteomes" id="UP000037751"/>
    </source>
</evidence>
<dbReference type="GO" id="GO:0016020">
    <property type="term" value="C:membrane"/>
    <property type="evidence" value="ECO:0007669"/>
    <property type="project" value="TreeGrafter"/>
</dbReference>
<dbReference type="GO" id="GO:0005737">
    <property type="term" value="C:cytoplasm"/>
    <property type="evidence" value="ECO:0007669"/>
    <property type="project" value="TreeGrafter"/>
</dbReference>
<dbReference type="Gene3D" id="3.40.50.10330">
    <property type="entry name" value="Probable inorganic polyphosphate/atp-NAD kinase, domain 1"/>
    <property type="match status" value="1"/>
</dbReference>
<dbReference type="InterPro" id="IPR050187">
    <property type="entry name" value="Lipid_Phosphate_FormReg"/>
</dbReference>
<dbReference type="SMART" id="SM00046">
    <property type="entry name" value="DAGKc"/>
    <property type="match status" value="1"/>
</dbReference>
<dbReference type="VEuPathDB" id="FungiDB:Malapachy_1725"/>
<dbReference type="GO" id="GO:0001727">
    <property type="term" value="F:lipid kinase activity"/>
    <property type="evidence" value="ECO:0007669"/>
    <property type="project" value="TreeGrafter"/>
</dbReference>
<dbReference type="PROSITE" id="PS50146">
    <property type="entry name" value="DAGK"/>
    <property type="match status" value="1"/>
</dbReference>
<dbReference type="EMBL" id="LGAV01000005">
    <property type="protein sequence ID" value="KOS13826.1"/>
    <property type="molecule type" value="Genomic_DNA"/>
</dbReference>
<protein>
    <submittedName>
        <fullName evidence="2">Lcb5-sphingolipid long chain base kinase</fullName>
    </submittedName>
</protein>
<dbReference type="Gene3D" id="2.60.200.40">
    <property type="match status" value="1"/>
</dbReference>
<feature type="domain" description="DAGKc" evidence="1">
    <location>
        <begin position="119"/>
        <end position="261"/>
    </location>
</feature>
<accession>A0A0M8MJN3</accession>
<name>A0A0M8MJN3_9BASI</name>
<dbReference type="PANTHER" id="PTHR12358:SF31">
    <property type="entry name" value="ACYLGLYCEROL KINASE, MITOCHONDRIAL"/>
    <property type="match status" value="1"/>
</dbReference>
<comment type="caution">
    <text evidence="2">The sequence shown here is derived from an EMBL/GenBank/DDBJ whole genome shotgun (WGS) entry which is preliminary data.</text>
</comment>
<dbReference type="GO" id="GO:0016773">
    <property type="term" value="F:phosphotransferase activity, alcohol group as acceptor"/>
    <property type="evidence" value="ECO:0007669"/>
    <property type="project" value="UniProtKB-ARBA"/>
</dbReference>
<dbReference type="OrthoDB" id="3853857at2759"/>
<keyword evidence="2" id="KW-0808">Transferase</keyword>
<dbReference type="PANTHER" id="PTHR12358">
    <property type="entry name" value="SPHINGOSINE KINASE"/>
    <property type="match status" value="1"/>
</dbReference>
<dbReference type="InterPro" id="IPR016064">
    <property type="entry name" value="NAD/diacylglycerol_kinase_sf"/>
</dbReference>
<dbReference type="SUPFAM" id="SSF111331">
    <property type="entry name" value="NAD kinase/diacylglycerol kinase-like"/>
    <property type="match status" value="1"/>
</dbReference>
<dbReference type="RefSeq" id="XP_017991458.1">
    <property type="nucleotide sequence ID" value="XM_018136224.1"/>
</dbReference>
<dbReference type="GeneID" id="28728099"/>
<dbReference type="InterPro" id="IPR017438">
    <property type="entry name" value="ATP-NAD_kinase_N"/>
</dbReference>
<keyword evidence="2" id="KW-0418">Kinase</keyword>
<dbReference type="STRING" id="77020.A0A0M8MJN3"/>
<organism evidence="2 3">
    <name type="scientific">Malassezia pachydermatis</name>
    <dbReference type="NCBI Taxonomy" id="77020"/>
    <lineage>
        <taxon>Eukaryota</taxon>
        <taxon>Fungi</taxon>
        <taxon>Dikarya</taxon>
        <taxon>Basidiomycota</taxon>
        <taxon>Ustilaginomycotina</taxon>
        <taxon>Malasseziomycetes</taxon>
        <taxon>Malasseziales</taxon>
        <taxon>Malasseziaceae</taxon>
        <taxon>Malassezia</taxon>
    </lineage>
</organism>
<dbReference type="InterPro" id="IPR001206">
    <property type="entry name" value="Diacylglycerol_kinase_cat_dom"/>
</dbReference>
<proteinExistence type="predicted"/>
<sequence>MSDGCSRTLRAKLQEHDATLTLANDMLEIECRGHVWIRLPTDLVLNAAWEAPHLTLSVLAPSQLQKGRTLQEFSREQWKNRRRDKFVATITAHTFTFQASENASVWADEVMHAAYPRMQPYRRILVLCNPSSGRGHARKVLNSVVVPTLKAAGCHVTVLQTTARAHAYKESLSMDVSQYDVLACVGGDGTIHEVVNGLAARSDAGDVMQKLPIVPVPAGSGNGLFLSLHGVEHGFASAIACLTAIKGSPHAHELMTITQAASAFGTDSRWPYTIRHRSADGTEYVQYYSFMSQAIGIMADIDIGTEKWRFIGDARFTIGYLLGVLINKPCAVHMDVVLGPHGTTSCAEMHERSVHASTNPSQGYPVLDPHTDVHALQYGSVVDALPLDDTPLDPSQPATPSSTWRRVQAVHSSIYAGKVPYVARTLMAFPYARPDDHLLDVLIQDQRMPAWRKILATTHGESGDHIFDQGMHYFKVAALRITPQQPEKDRGRRYISVDGEQVPYTAFQAEVSPLHVLLLSLEDEDWQPPNLKSPTVHTHKDRYMTLSEATL</sequence>
<reference evidence="2 3" key="1">
    <citation type="submission" date="2015-07" db="EMBL/GenBank/DDBJ databases">
        <title>Draft Genome Sequence of Malassezia furfur CBS1878 and Malassezia pachydermatis CBS1879.</title>
        <authorList>
            <person name="Triana S."/>
            <person name="Ohm R."/>
            <person name="Gonzalez A."/>
            <person name="DeCock H."/>
            <person name="Restrepo S."/>
            <person name="Celis A."/>
        </authorList>
    </citation>
    <scope>NUCLEOTIDE SEQUENCE [LARGE SCALE GENOMIC DNA]</scope>
    <source>
        <strain evidence="2 3">CBS 1879</strain>
    </source>
</reference>
<dbReference type="AlphaFoldDB" id="A0A0M8MJN3"/>
<gene>
    <name evidence="2" type="ORF">Malapachy_1725</name>
</gene>
<dbReference type="GO" id="GO:0046512">
    <property type="term" value="P:sphingosine biosynthetic process"/>
    <property type="evidence" value="ECO:0007669"/>
    <property type="project" value="TreeGrafter"/>
</dbReference>